<organism evidence="6 7">
    <name type="scientific">Cytospora mali</name>
    <name type="common">Apple Valsa canker fungus</name>
    <name type="synonym">Valsa mali</name>
    <dbReference type="NCBI Taxonomy" id="578113"/>
    <lineage>
        <taxon>Eukaryota</taxon>
        <taxon>Fungi</taxon>
        <taxon>Dikarya</taxon>
        <taxon>Ascomycota</taxon>
        <taxon>Pezizomycotina</taxon>
        <taxon>Sordariomycetes</taxon>
        <taxon>Sordariomycetidae</taxon>
        <taxon>Diaporthales</taxon>
        <taxon>Cytosporaceae</taxon>
        <taxon>Cytospora</taxon>
    </lineage>
</organism>
<dbReference type="InterPro" id="IPR045863">
    <property type="entry name" value="CorA_TM1_TM2"/>
</dbReference>
<feature type="transmembrane region" description="Helical" evidence="5">
    <location>
        <begin position="512"/>
        <end position="533"/>
    </location>
</feature>
<evidence type="ECO:0000256" key="4">
    <source>
        <dbReference type="ARBA" id="ARBA00023136"/>
    </source>
</evidence>
<evidence type="ECO:0000313" key="6">
    <source>
        <dbReference type="EMBL" id="KUI56718.1"/>
    </source>
</evidence>
<reference evidence="7" key="1">
    <citation type="submission" date="2014-12" db="EMBL/GenBank/DDBJ databases">
        <title>Genome Sequence of Valsa Canker Pathogens Uncovers a Specific Adaption of Colonization on Woody Bark.</title>
        <authorList>
            <person name="Yin Z."/>
            <person name="Liu H."/>
            <person name="Gao X."/>
            <person name="Li Z."/>
            <person name="Song N."/>
            <person name="Ke X."/>
            <person name="Dai Q."/>
            <person name="Wu Y."/>
            <person name="Sun Y."/>
            <person name="Xu J.-R."/>
            <person name="Kang Z.K."/>
            <person name="Wang L."/>
            <person name="Huang L."/>
        </authorList>
    </citation>
    <scope>NUCLEOTIDE SEQUENCE [LARGE SCALE GENOMIC DNA]</scope>
    <source>
        <strain evidence="7">SXYL134</strain>
    </source>
</reference>
<sequence>MEPYVLIHPPSKAAIASVEDLYSKVKTRAPNLVNDFDTKYNAWKATWSEDNSPDAAGCAQGVEYDKLVELGPKIIPLVVYKLTNEDDFMAVVLYNHIEEDDSYKVENNPDLKVLQRPANLIIAASDIIAGNFTRNVAFEHEYKAWEEYQEEYQSHSSSGIFTQGDAYWTLTYMGPSIIAQVLLKYYDEPYTWCNELLHELVHGRKSGAGVFFRDVVYASWKDWFEHKAYKDVPKGLDERARIQGNGGWTAVILCDPAPEKVFINKKTIELKIKAFEDGYHGFIPDGVLGSKPEKPHHRSFYDDMVYYFQSHVDVLENLEDPFSAMVFPRKIVASHYCQLLGFVSHQTASMRSSGWAVQRRTQKEVDESNHVETAWSQFKCPEYLEALSAVLDSLGIPQGHDPYDTLDVMEEVQTEASGADRDQRPINSDDWHSPAADFLYLHREFRSRLADYARMTSSLAALNGMIGGRMSILEARTATSLTLVAMLFAPPACVASIFSMPPDIFGVEGPRFWVYWATALPITMLVFLVTYVIHERDDFLRMWQTRRPEIHHLVENCGSERV</sequence>
<comment type="subcellular location">
    <subcellularLocation>
        <location evidence="1">Membrane</location>
        <topology evidence="1">Multi-pass membrane protein</topology>
    </subcellularLocation>
</comment>
<evidence type="ECO:0000256" key="3">
    <source>
        <dbReference type="ARBA" id="ARBA00022989"/>
    </source>
</evidence>
<dbReference type="Proteomes" id="UP000078576">
    <property type="component" value="Unassembled WGS sequence"/>
</dbReference>
<keyword evidence="2 5" id="KW-0812">Transmembrane</keyword>
<dbReference type="Gene3D" id="1.20.58.340">
    <property type="entry name" value="Magnesium transport protein CorA, transmembrane region"/>
    <property type="match status" value="1"/>
</dbReference>
<keyword evidence="4 5" id="KW-0472">Membrane</keyword>
<dbReference type="AlphaFoldDB" id="A0A194UYI0"/>
<evidence type="ECO:0000313" key="7">
    <source>
        <dbReference type="Proteomes" id="UP000078576"/>
    </source>
</evidence>
<protein>
    <recommendedName>
        <fullName evidence="8">Magnesium transport protein CorA</fullName>
    </recommendedName>
</protein>
<proteinExistence type="predicted"/>
<accession>A0A194UYI0</accession>
<keyword evidence="7" id="KW-1185">Reference proteome</keyword>
<dbReference type="OrthoDB" id="3231000at2759"/>
<dbReference type="SUPFAM" id="SSF144083">
    <property type="entry name" value="Magnesium transport protein CorA, transmembrane region"/>
    <property type="match status" value="1"/>
</dbReference>
<evidence type="ECO:0000256" key="1">
    <source>
        <dbReference type="ARBA" id="ARBA00004141"/>
    </source>
</evidence>
<keyword evidence="3 5" id="KW-1133">Transmembrane helix</keyword>
<name>A0A194UYI0_CYTMA</name>
<evidence type="ECO:0000256" key="5">
    <source>
        <dbReference type="SAM" id="Phobius"/>
    </source>
</evidence>
<evidence type="ECO:0000256" key="2">
    <source>
        <dbReference type="ARBA" id="ARBA00022692"/>
    </source>
</evidence>
<evidence type="ECO:0008006" key="8">
    <source>
        <dbReference type="Google" id="ProtNLM"/>
    </source>
</evidence>
<dbReference type="STRING" id="694573.A0A194UYI0"/>
<gene>
    <name evidence="6" type="ORF">VP1G_03964</name>
</gene>
<dbReference type="GO" id="GO:0016020">
    <property type="term" value="C:membrane"/>
    <property type="evidence" value="ECO:0007669"/>
    <property type="project" value="UniProtKB-SubCell"/>
</dbReference>
<dbReference type="EMBL" id="KN714691">
    <property type="protein sequence ID" value="KUI56718.1"/>
    <property type="molecule type" value="Genomic_DNA"/>
</dbReference>
<feature type="transmembrane region" description="Helical" evidence="5">
    <location>
        <begin position="478"/>
        <end position="500"/>
    </location>
</feature>